<gene>
    <name evidence="1" type="ORF">I6U51_13625</name>
</gene>
<evidence type="ECO:0000313" key="1">
    <source>
        <dbReference type="EMBL" id="MBI6873739.1"/>
    </source>
</evidence>
<dbReference type="InterPro" id="IPR020288">
    <property type="entry name" value="Sheath_initiator"/>
</dbReference>
<protein>
    <submittedName>
        <fullName evidence="1">DUF2634 domain-containing protein</fullName>
    </submittedName>
</protein>
<name>A0A934HXB9_9CLOT</name>
<comment type="caution">
    <text evidence="1">The sequence shown here is derived from an EMBL/GenBank/DDBJ whole genome shotgun (WGS) entry which is preliminary data.</text>
</comment>
<accession>A0A934HXB9</accession>
<evidence type="ECO:0000313" key="2">
    <source>
        <dbReference type="Proteomes" id="UP000622687"/>
    </source>
</evidence>
<organism evidence="1 2">
    <name type="scientific">Clostridium aciditolerans</name>
    <dbReference type="NCBI Taxonomy" id="339861"/>
    <lineage>
        <taxon>Bacteria</taxon>
        <taxon>Bacillati</taxon>
        <taxon>Bacillota</taxon>
        <taxon>Clostridia</taxon>
        <taxon>Eubacteriales</taxon>
        <taxon>Clostridiaceae</taxon>
        <taxon>Clostridium</taxon>
    </lineage>
</organism>
<dbReference type="AlphaFoldDB" id="A0A934HXB9"/>
<reference evidence="1" key="1">
    <citation type="submission" date="2020-12" db="EMBL/GenBank/DDBJ databases">
        <title>Clostridium thailandense sp. nov., a novel acetogenic bacterium isolated from peat land soil in Thailand.</title>
        <authorList>
            <person name="Chaikitkaew S."/>
            <person name="Birkeland N.K."/>
        </authorList>
    </citation>
    <scope>NUCLEOTIDE SEQUENCE</scope>
    <source>
        <strain evidence="1">DSM 17425</strain>
    </source>
</reference>
<dbReference type="Pfam" id="PF10934">
    <property type="entry name" value="Sheath_initiator"/>
    <property type="match status" value="1"/>
</dbReference>
<dbReference type="Proteomes" id="UP000622687">
    <property type="component" value="Unassembled WGS sequence"/>
</dbReference>
<keyword evidence="2" id="KW-1185">Reference proteome</keyword>
<dbReference type="EMBL" id="JAEEGB010000015">
    <property type="protein sequence ID" value="MBI6873739.1"/>
    <property type="molecule type" value="Genomic_DNA"/>
</dbReference>
<proteinExistence type="predicted"/>
<sequence length="144" mass="16739">MSIFPQVDVNINNEIKKNDEKIERIPKEYAWDFENNDFIMKDGKLVVVEGKDAIKIWIWKALHTVKLKYSVYSENYGHDLETLIGEGGFSGGLLQSEGKRLVWECLKLNPYIERIEKFDMNFSKDKLDISFIAITSYGEVKINV</sequence>
<dbReference type="RefSeq" id="WP_211143167.1">
    <property type="nucleotide sequence ID" value="NZ_JAEEGB010000015.1"/>
</dbReference>